<dbReference type="Proteomes" id="UP001183388">
    <property type="component" value="Unassembled WGS sequence"/>
</dbReference>
<evidence type="ECO:0000313" key="2">
    <source>
        <dbReference type="EMBL" id="MDT0308111.1"/>
    </source>
</evidence>
<accession>A0ABU2L9F2</accession>
<organism evidence="2 3">
    <name type="scientific">Streptomyces boetiae</name>
    <dbReference type="NCBI Taxonomy" id="3075541"/>
    <lineage>
        <taxon>Bacteria</taxon>
        <taxon>Bacillati</taxon>
        <taxon>Actinomycetota</taxon>
        <taxon>Actinomycetes</taxon>
        <taxon>Kitasatosporales</taxon>
        <taxon>Streptomycetaceae</taxon>
        <taxon>Streptomyces</taxon>
    </lineage>
</organism>
<evidence type="ECO:0000313" key="3">
    <source>
        <dbReference type="Proteomes" id="UP001183388"/>
    </source>
</evidence>
<comment type="caution">
    <text evidence="2">The sequence shown here is derived from an EMBL/GenBank/DDBJ whole genome shotgun (WGS) entry which is preliminary data.</text>
</comment>
<keyword evidence="1" id="KW-0812">Transmembrane</keyword>
<gene>
    <name evidence="2" type="ORF">RM780_14220</name>
</gene>
<keyword evidence="1" id="KW-1133">Transmembrane helix</keyword>
<dbReference type="EMBL" id="JAVREN010000018">
    <property type="protein sequence ID" value="MDT0308111.1"/>
    <property type="molecule type" value="Genomic_DNA"/>
</dbReference>
<keyword evidence="3" id="KW-1185">Reference proteome</keyword>
<name>A0ABU2L9F2_9ACTN</name>
<keyword evidence="1" id="KW-0472">Membrane</keyword>
<feature type="transmembrane region" description="Helical" evidence="1">
    <location>
        <begin position="21"/>
        <end position="41"/>
    </location>
</feature>
<dbReference type="Pfam" id="PF26627">
    <property type="entry name" value="MmpB"/>
    <property type="match status" value="1"/>
</dbReference>
<proteinExistence type="predicted"/>
<dbReference type="InterPro" id="IPR058070">
    <property type="entry name" value="MmpB-like"/>
</dbReference>
<sequence>MRWSDMRPRPNDETRAARAMAARAGWLLATATLLTATLLLLR</sequence>
<evidence type="ECO:0000256" key="1">
    <source>
        <dbReference type="SAM" id="Phobius"/>
    </source>
</evidence>
<reference evidence="3" key="1">
    <citation type="submission" date="2023-07" db="EMBL/GenBank/DDBJ databases">
        <title>30 novel species of actinomycetes from the DSMZ collection.</title>
        <authorList>
            <person name="Nouioui I."/>
        </authorList>
    </citation>
    <scope>NUCLEOTIDE SEQUENCE [LARGE SCALE GENOMIC DNA]</scope>
    <source>
        <strain evidence="3">DSM 44917</strain>
    </source>
</reference>
<dbReference type="NCBIfam" id="NF047320">
    <property type="entry name" value="morpho_MmpB"/>
    <property type="match status" value="1"/>
</dbReference>
<protein>
    <submittedName>
        <fullName evidence="2">Uncharacterized protein</fullName>
    </submittedName>
</protein>
<dbReference type="RefSeq" id="WP_311631064.1">
    <property type="nucleotide sequence ID" value="NZ_JAVREN010000018.1"/>
</dbReference>